<feature type="domain" description="EGF-like" evidence="17">
    <location>
        <begin position="1510"/>
        <end position="1550"/>
    </location>
</feature>
<feature type="domain" description="TB" evidence="18">
    <location>
        <begin position="1311"/>
        <end position="1353"/>
    </location>
</feature>
<sequence length="1892" mass="205254">MTKMQCCCEPGRCWGLGTIPEACPVRGSEEYHRLCMDGLPIGGIPGSAGSRPGGTGGNGFAPNGNGNGYGPGGAGFIPIPGGNGFSPGVGGAGVGAGGQGPIITGLTILNQTIDICKHHANLCLNGRCIPTVSSYRCECNMGYKQDANGDCIDHDECTTTNMCLNGMCINEDGSFKCICKPGFVLAPNGRYCTDVDECQTPGICMNGHCINNEGSFRCDCPPGLAVGVDGRVCVEADLTSNRTYERNSSHSPWPVRYPGQRWVQSKGFTDTHMRSTCYGGIKKGVCVRPFPGAVTKSECCCANPDYGFGEPCQPCPAKNSDINECALDPDICANGICENLRGSYRCNCNSGYEPDASGRNCIDIDECLVNRLLCDNGLCRNTPGSYSCTCPPGYVFRTETETCEDSLKGTCWLNIQDNRCEVNINGATLKSECCATLGAAWGSPCERCELDTACQRGFARIKGVTCEDIRMEQCYLKWDEDECVHPVPGKFRMDACCCAVGAAWGTECEECPKPGTKEYDTLCPRGPGFANRGDVLTGRPFYKDINECKAFPGMCTYGKCRNTIGSFKCRCNNGFALDMEERNCTDIDECRISPDLCGSGICVNTPGSFECECFEGYESGFMMMKNCMDIDECERNPLLCRGGTCVNTEGSFQCDCPLGHELSPSREDCVDINECSLSDNLCRNGKCVNMIGTYQCSCNPGYQATPDRQGCTDIDECMIMNGGCDTQCTNSEGSYECSCSEGYALMPDGRSCADIDECENNPDICDGGQCTNIPGEYRCLCYDGFMASMDMKTCIGSFKCSCREGWIGNGIKCIDLDECSNGTHQCSINAQCVNTPGSYRCACSEGFTGDGFTCSDVDECAENINLCENGQCLNVPGAYRCECEMGFTPASDSRSCQDNRVGNCYLKFGPRGDGSLSCNTEIGVGVSRSSCCCSLGKAWGNPCETCPPVNSTEYYTLCPGGEGFRPNPITIILEDIDECQELPGLCQGGNCINTFGSFQCECPQGYYLSEETRICEDIDECFAHPGVCGPGTCYNTLGNYTCICPPEYMQVNGGHNCMDIDECSNGDNLCQRNADCINSPGSYRCECAAGFKLSPNGACVDRNECLEIPNVCSHGLCVDLQGSYQCICHNGFKASQDQTMCMDVDECERHPCGNGTCKNTVGSYNCLCYPGFELTHNNDCLDIDECSSFFGQVCRNGRCFNEIGSFKCLCNEGYELTPDGKNCIDTNECVALPGSCSPGTCQNLEGSFRCICPPGYEVKSENCIDINECDEDPNICLFGSCTNTPGGFQCICPPGFVLSDNGRRCFDTRQSFCFTNFENGKCSVPKAFNTTKAKCCCSKMPGEGWGDPCELCPKDDEDINECAQNPLLCAFRCMNTFGSYECTCPIGYALREDQKMCKDNRQGLCFAEVLQTMCQMASSSRNLVTKSECCCDGGRGWGHQCELCPLPGTAQYKKICPHGPGYTTDGRDIDECKVMPNLCTNGQCINTMGSFRCFCKVGYTTDISGTSCVDLDECSQSPKPCNFICKNSEGSYQCSCPRGYVLQEDGKTCKDNNECGSQPSLCGAKGICQNTPGSFSCECQRGFSLDATGLNCEDVDECDGNHRCQHGCQNILGGYRCGCPQGYIQHYQWNQCVDENECSNPNACGSASCYNTLGSYKCACPSGFSFDQFSSACHDVNECSSSKNPCNYGCSNTEGGYLCGCPPGYYRVGQGHCVSGMGFNKGQYLPMDAEVDEENALSPEACYECKINGYSKKDGRQKRSVHEPEPSAGEQISLESVDMDSPMRMKFNLSGLGSKEHILELMPAIEPLNNHIRYVISQGNDDGIFRIHQRNGLSYLHTAKRKPVPGTYTLEITSIPLYKKKELKKLEDSNEDDYLLGELGEALRMRLQIQLY</sequence>
<feature type="domain" description="EGF-like" evidence="17">
    <location>
        <begin position="321"/>
        <end position="362"/>
    </location>
</feature>
<dbReference type="Pfam" id="PF12661">
    <property type="entry name" value="hEGF"/>
    <property type="match status" value="3"/>
</dbReference>
<proteinExistence type="inferred from homology"/>
<dbReference type="SUPFAM" id="SSF57581">
    <property type="entry name" value="TB module/8-cys domain"/>
    <property type="match status" value="7"/>
</dbReference>
<dbReference type="InterPro" id="IPR052080">
    <property type="entry name" value="vWF_C/EGF_Fibrillin"/>
</dbReference>
<dbReference type="InterPro" id="IPR049883">
    <property type="entry name" value="NOTCH1_EGF-like"/>
</dbReference>
<dbReference type="FunFam" id="2.10.25.10:FF:000008">
    <property type="entry name" value="Signal peptide, CUB domain, EGF-like 2"/>
    <property type="match status" value="1"/>
</dbReference>
<dbReference type="InterPro" id="IPR013032">
    <property type="entry name" value="EGF-like_CS"/>
</dbReference>
<dbReference type="FunFam" id="2.10.25.10:FF:000086">
    <property type="entry name" value="Fibrillin 2"/>
    <property type="match status" value="1"/>
</dbReference>
<dbReference type="Gene3D" id="2.10.25.10">
    <property type="entry name" value="Laminin"/>
    <property type="match status" value="28"/>
</dbReference>
<dbReference type="FunFam" id="2.10.25.10:FF:000096">
    <property type="entry name" value="Putative fibrillin 2"/>
    <property type="match status" value="1"/>
</dbReference>
<feature type="domain" description="TB" evidence="18">
    <location>
        <begin position="275"/>
        <end position="321"/>
    </location>
</feature>
<evidence type="ECO:0000256" key="1">
    <source>
        <dbReference type="ARBA" id="ARBA00004498"/>
    </source>
</evidence>
<organism evidence="19 20">
    <name type="scientific">Cnephaeus nilssonii</name>
    <name type="common">Northern bat</name>
    <name type="synonym">Eptesicus nilssonii</name>
    <dbReference type="NCBI Taxonomy" id="3371016"/>
    <lineage>
        <taxon>Eukaryota</taxon>
        <taxon>Metazoa</taxon>
        <taxon>Chordata</taxon>
        <taxon>Craniata</taxon>
        <taxon>Vertebrata</taxon>
        <taxon>Euteleostomi</taxon>
        <taxon>Mammalia</taxon>
        <taxon>Eutheria</taxon>
        <taxon>Laurasiatheria</taxon>
        <taxon>Chiroptera</taxon>
        <taxon>Yangochiroptera</taxon>
        <taxon>Vespertilionidae</taxon>
        <taxon>Cnephaeus</taxon>
    </lineage>
</organism>
<feature type="domain" description="EGF-like" evidence="17">
    <location>
        <begin position="815"/>
        <end position="855"/>
    </location>
</feature>
<dbReference type="InterPro" id="IPR000152">
    <property type="entry name" value="EGF-type_Asp/Asn_hydroxyl_site"/>
</dbReference>
<dbReference type="FunFam" id="3.90.290.10:FF:000011">
    <property type="entry name" value="Fibrillin 2"/>
    <property type="match status" value="1"/>
</dbReference>
<protein>
    <recommendedName>
        <fullName evidence="15">Fibrillin-2</fullName>
    </recommendedName>
</protein>
<dbReference type="Pfam" id="PF07645">
    <property type="entry name" value="EGF_CA"/>
    <property type="match status" value="22"/>
</dbReference>
<feature type="domain" description="EGF-like" evidence="17">
    <location>
        <begin position="1634"/>
        <end position="1670"/>
    </location>
</feature>
<dbReference type="CDD" id="cd00054">
    <property type="entry name" value="EGF_CA"/>
    <property type="match status" value="19"/>
</dbReference>
<feature type="domain" description="TB" evidence="18">
    <location>
        <begin position="409"/>
        <end position="448"/>
    </location>
</feature>
<dbReference type="Proteomes" id="UP001177744">
    <property type="component" value="Unassembled WGS sequence"/>
</dbReference>
<feature type="disulfide bond" evidence="16">
    <location>
        <begin position="1147"/>
        <end position="1157"/>
    </location>
</feature>
<dbReference type="FunFam" id="3.90.290.10:FF:000009">
    <property type="entry name" value="Fibrillin 2"/>
    <property type="match status" value="1"/>
</dbReference>
<comment type="function">
    <text evidence="13">Hormone that targets the liver to increase plasma glucose levels. Secreted by white adipose tissue and circulates in the plasma. Acts in response to fasting and promotes blood glucose elevation by binding to the surface of hepatocytes. Promotes hepatocyte glucose release by activating the protein kinase A activity in the liver, resulting in rapid glucose release into the circulation.</text>
</comment>
<dbReference type="InterPro" id="IPR024731">
    <property type="entry name" value="NELL2-like_EGF"/>
</dbReference>
<dbReference type="FunFam" id="2.10.25.10:FF:000010">
    <property type="entry name" value="Pro-epidermal growth factor"/>
    <property type="match status" value="2"/>
</dbReference>
<evidence type="ECO:0000259" key="18">
    <source>
        <dbReference type="PROSITE" id="PS51364"/>
    </source>
</evidence>
<comment type="caution">
    <text evidence="16">Lacks conserved residue(s) required for the propagation of feature annotation.</text>
</comment>
<evidence type="ECO:0000256" key="12">
    <source>
        <dbReference type="ARBA" id="ARBA00054421"/>
    </source>
</evidence>
<feature type="domain" description="TB" evidence="18">
    <location>
        <begin position="1"/>
        <end position="35"/>
    </location>
</feature>
<dbReference type="FunFam" id="2.10.25.10:FF:000244">
    <property type="entry name" value="Fibrillin-1"/>
    <property type="match status" value="1"/>
</dbReference>
<reference evidence="19" key="1">
    <citation type="submission" date="2023-06" db="EMBL/GenBank/DDBJ databases">
        <title>Reference genome for the Northern bat (Eptesicus nilssonii), a most northern bat species.</title>
        <authorList>
            <person name="Laine V.N."/>
            <person name="Pulliainen A.T."/>
            <person name="Lilley T.M."/>
        </authorList>
    </citation>
    <scope>NUCLEOTIDE SEQUENCE</scope>
    <source>
        <strain evidence="19">BLF_Eptnil</strain>
        <tissue evidence="19">Kidney</tissue>
    </source>
</reference>
<feature type="domain" description="TB" evidence="18">
    <location>
        <begin position="472"/>
        <end position="523"/>
    </location>
</feature>
<dbReference type="InterPro" id="IPR026823">
    <property type="entry name" value="cEGF"/>
</dbReference>
<dbReference type="PANTHER" id="PTHR47333:SF5">
    <property type="entry name" value="FIBRILLIN-3"/>
    <property type="match status" value="1"/>
</dbReference>
<feature type="domain" description="EGF-like" evidence="17">
    <location>
        <begin position="1017"/>
        <end position="1058"/>
    </location>
</feature>
<feature type="domain" description="EGF-like" evidence="17">
    <location>
        <begin position="671"/>
        <end position="712"/>
    </location>
</feature>
<evidence type="ECO:0000259" key="17">
    <source>
        <dbReference type="PROSITE" id="PS50026"/>
    </source>
</evidence>
<comment type="function">
    <text evidence="11">Hormone secreted by trophoblasts that promotes trophoblast invasiveness. Has glucogenic activity: is able to increase plasma glucose levels.</text>
</comment>
<dbReference type="PANTHER" id="PTHR47333">
    <property type="entry name" value="VON WILLEBRAND FACTOR C AND EGF DOMAIN-CONTAINING PROTEIN"/>
    <property type="match status" value="1"/>
</dbReference>
<feature type="domain" description="EGF-like" evidence="17">
    <location>
        <begin position="754"/>
        <end position="795"/>
    </location>
</feature>
<comment type="similarity">
    <text evidence="2">Belongs to the fibrillin family.</text>
</comment>
<feature type="domain" description="EGF-like" evidence="17">
    <location>
        <begin position="1101"/>
        <end position="1138"/>
    </location>
</feature>
<dbReference type="InterPro" id="IPR001881">
    <property type="entry name" value="EGF-like_Ca-bd_dom"/>
</dbReference>
<dbReference type="Pfam" id="PF00683">
    <property type="entry name" value="TB"/>
    <property type="match status" value="7"/>
</dbReference>
<dbReference type="FunFam" id="2.10.25.10:FF:000149">
    <property type="entry name" value="Fibrillin 2"/>
    <property type="match status" value="1"/>
</dbReference>
<dbReference type="FunFam" id="2.10.25.10:FF:000003">
    <property type="entry name" value="fibrillin-1 isoform X1"/>
    <property type="match status" value="10"/>
</dbReference>
<accession>A0AA40I8H2</accession>
<dbReference type="InterPro" id="IPR009030">
    <property type="entry name" value="Growth_fac_rcpt_cys_sf"/>
</dbReference>
<dbReference type="GO" id="GO:0048598">
    <property type="term" value="P:embryonic morphogenesis"/>
    <property type="evidence" value="ECO:0007669"/>
    <property type="project" value="UniProtKB-ARBA"/>
</dbReference>
<evidence type="ECO:0000256" key="10">
    <source>
        <dbReference type="ARBA" id="ARBA00023180"/>
    </source>
</evidence>
<dbReference type="PROSITE" id="PS00010">
    <property type="entry name" value="ASX_HYDROXYL"/>
    <property type="match status" value="26"/>
</dbReference>
<dbReference type="Pfam" id="PF12662">
    <property type="entry name" value="cEGF"/>
    <property type="match status" value="1"/>
</dbReference>
<keyword evidence="9 16" id="KW-1015">Disulfide bond</keyword>
<feature type="domain" description="TB" evidence="18">
    <location>
        <begin position="1403"/>
        <end position="1456"/>
    </location>
</feature>
<evidence type="ECO:0000256" key="16">
    <source>
        <dbReference type="PROSITE-ProRule" id="PRU00076"/>
    </source>
</evidence>
<keyword evidence="20" id="KW-1185">Reference proteome</keyword>
<comment type="caution">
    <text evidence="19">The sequence shown here is derived from an EMBL/GenBank/DDBJ whole genome shotgun (WGS) entry which is preliminary data.</text>
</comment>
<feature type="domain" description="EGF-like" evidence="17">
    <location>
        <begin position="363"/>
        <end position="404"/>
    </location>
</feature>
<keyword evidence="8" id="KW-0106">Calcium</keyword>
<evidence type="ECO:0000256" key="3">
    <source>
        <dbReference type="ARBA" id="ARBA00022525"/>
    </source>
</evidence>
<dbReference type="FunFam" id="2.10.25.10:FF:000087">
    <property type="entry name" value="Fibrillin 2"/>
    <property type="match status" value="1"/>
</dbReference>
<feature type="domain" description="EGF-like" evidence="17">
    <location>
        <begin position="544"/>
        <end position="585"/>
    </location>
</feature>
<comment type="subunit">
    <text evidence="14">Interacts with BMP2, BMP4, BMP7, BMP10 and GDF5. Interacts with MFAP2 and MFAP5. Interacts with ADAMTSL5. Interacts with MFAP4.</text>
</comment>
<dbReference type="PIRSF" id="PIRSF036312">
    <property type="entry name" value="Fibrillin"/>
    <property type="match status" value="1"/>
</dbReference>
<feature type="domain" description="EGF-like" evidence="17">
    <location>
        <begin position="1182"/>
        <end position="1224"/>
    </location>
</feature>
<dbReference type="FunFam" id="2.10.25.10:FF:000264">
    <property type="entry name" value="Fibrillin 2"/>
    <property type="match status" value="1"/>
</dbReference>
<feature type="domain" description="EGF-like" evidence="17">
    <location>
        <begin position="856"/>
        <end position="897"/>
    </location>
</feature>
<dbReference type="CDD" id="cd11304">
    <property type="entry name" value="Cadherin_repeat"/>
    <property type="match status" value="1"/>
</dbReference>
<feature type="domain" description="EGF-like" evidence="17">
    <location>
        <begin position="194"/>
        <end position="234"/>
    </location>
</feature>
<feature type="domain" description="EGF-like" evidence="17">
    <location>
        <begin position="1468"/>
        <end position="1505"/>
    </location>
</feature>
<dbReference type="GO" id="GO:0005576">
    <property type="term" value="C:extracellular region"/>
    <property type="evidence" value="ECO:0007669"/>
    <property type="project" value="UniProtKB-ARBA"/>
</dbReference>
<keyword evidence="10" id="KW-0325">Glycoprotein</keyword>
<dbReference type="SUPFAM" id="SSF57184">
    <property type="entry name" value="Growth factor receptor domain"/>
    <property type="match status" value="8"/>
</dbReference>
<feature type="domain" description="EGF-like" evidence="17">
    <location>
        <begin position="1551"/>
        <end position="1593"/>
    </location>
</feature>
<dbReference type="FunFam" id="2.10.25.10:FF:000071">
    <property type="entry name" value="Fibrillin 2"/>
    <property type="match status" value="1"/>
</dbReference>
<dbReference type="InterPro" id="IPR000742">
    <property type="entry name" value="EGF"/>
</dbReference>
<feature type="domain" description="EGF-like" evidence="17">
    <location>
        <begin position="112"/>
        <end position="152"/>
    </location>
</feature>
<evidence type="ECO:0000256" key="4">
    <source>
        <dbReference type="ARBA" id="ARBA00022530"/>
    </source>
</evidence>
<feature type="domain" description="EGF-like" evidence="17">
    <location>
        <begin position="629"/>
        <end position="670"/>
    </location>
</feature>
<feature type="domain" description="EGF-like" evidence="17">
    <location>
        <begin position="1143"/>
        <end position="1178"/>
    </location>
</feature>
<dbReference type="SMART" id="SM00181">
    <property type="entry name" value="EGF"/>
    <property type="match status" value="28"/>
</dbReference>
<feature type="domain" description="TB" evidence="18">
    <location>
        <begin position="902"/>
        <end position="958"/>
    </location>
</feature>
<dbReference type="FunFam" id="3.90.290.10:FF:000007">
    <property type="entry name" value="Fibrillin 2"/>
    <property type="match status" value="1"/>
</dbReference>
<feature type="domain" description="EGF-like" evidence="17">
    <location>
        <begin position="1675"/>
        <end position="1714"/>
    </location>
</feature>
<dbReference type="EMBL" id="JAULJE010000003">
    <property type="protein sequence ID" value="KAK1345003.1"/>
    <property type="molecule type" value="Genomic_DNA"/>
</dbReference>
<evidence type="ECO:0000256" key="5">
    <source>
        <dbReference type="ARBA" id="ARBA00022536"/>
    </source>
</evidence>
<dbReference type="FunFam" id="2.10.25.10:FF:000049">
    <property type="entry name" value="Fibrillin 2"/>
    <property type="match status" value="2"/>
</dbReference>
<comment type="subcellular location">
    <subcellularLocation>
        <location evidence="1">Secreted</location>
        <location evidence="1">Extracellular space</location>
        <location evidence="1">Extracellular matrix</location>
    </subcellularLocation>
</comment>
<evidence type="ECO:0000256" key="11">
    <source>
        <dbReference type="ARBA" id="ARBA00053574"/>
    </source>
</evidence>
<dbReference type="Pfam" id="PF14670">
    <property type="entry name" value="FXa_inhibition"/>
    <property type="match status" value="1"/>
</dbReference>
<dbReference type="PROSITE" id="PS01186">
    <property type="entry name" value="EGF_2"/>
    <property type="match status" value="19"/>
</dbReference>
<feature type="domain" description="EGF-like" evidence="17">
    <location>
        <begin position="1059"/>
        <end position="1100"/>
    </location>
</feature>
<feature type="domain" description="EGF-like" evidence="17">
    <location>
        <begin position="975"/>
        <end position="1016"/>
    </location>
</feature>
<evidence type="ECO:0000256" key="15">
    <source>
        <dbReference type="ARBA" id="ARBA00069508"/>
    </source>
</evidence>
<keyword evidence="7" id="KW-0677">Repeat</keyword>
<feature type="domain" description="EGF-like" evidence="17">
    <location>
        <begin position="586"/>
        <end position="628"/>
    </location>
</feature>
<name>A0AA40I8H2_CNENI</name>
<dbReference type="SUPFAM" id="SSF57196">
    <property type="entry name" value="EGF/Laminin"/>
    <property type="match status" value="6"/>
</dbReference>
<gene>
    <name evidence="19" type="ORF">QTO34_013707</name>
</gene>
<dbReference type="PROSITE" id="PS01187">
    <property type="entry name" value="EGF_CA"/>
    <property type="match status" value="11"/>
</dbReference>
<dbReference type="FunFam" id="3.90.290.10:FF:000006">
    <property type="entry name" value="Fibrillin 2"/>
    <property type="match status" value="1"/>
</dbReference>
<keyword evidence="4" id="KW-0272">Extracellular matrix</keyword>
<dbReference type="GO" id="GO:0005509">
    <property type="term" value="F:calcium ion binding"/>
    <property type="evidence" value="ECO:0007669"/>
    <property type="project" value="InterPro"/>
</dbReference>
<comment type="function">
    <text evidence="12">Fibrillins are structural components of 10-12 nm extracellular calcium-binding microfibrils, which occur either in association with elastin or in elastin-free bundles. Fibrillin-2-containing microfibrils regulate the early process of elastic fiber assembly. Regulates osteoblast maturation by controlling TGF-beta bioavailability and calibrating TGF-beta and BMP levels, respectively.</text>
</comment>
<dbReference type="InterPro" id="IPR017878">
    <property type="entry name" value="TB_dom"/>
</dbReference>
<feature type="domain" description="EGF-like" evidence="17">
    <location>
        <begin position="1265"/>
        <end position="1306"/>
    </location>
</feature>
<dbReference type="FunFam" id="2.10.25.10:FF:000002">
    <property type="entry name" value="Latent-transforming growth factor beta-binding protein 3"/>
    <property type="match status" value="1"/>
</dbReference>
<keyword evidence="5 16" id="KW-0245">EGF-like domain</keyword>
<dbReference type="FunFam" id="3.90.290.10:FF:000008">
    <property type="entry name" value="Fibrillin 3"/>
    <property type="match status" value="1"/>
</dbReference>
<evidence type="ECO:0000256" key="7">
    <source>
        <dbReference type="ARBA" id="ARBA00022737"/>
    </source>
</evidence>
<dbReference type="Pfam" id="PF12947">
    <property type="entry name" value="EGF_3"/>
    <property type="match status" value="1"/>
</dbReference>
<evidence type="ECO:0000313" key="20">
    <source>
        <dbReference type="Proteomes" id="UP001177744"/>
    </source>
</evidence>
<evidence type="ECO:0000256" key="6">
    <source>
        <dbReference type="ARBA" id="ARBA00022729"/>
    </source>
</evidence>
<dbReference type="PROSITE" id="PS51364">
    <property type="entry name" value="TB"/>
    <property type="match status" value="7"/>
</dbReference>
<dbReference type="GO" id="GO:0001527">
    <property type="term" value="C:microfibril"/>
    <property type="evidence" value="ECO:0007669"/>
    <property type="project" value="UniProtKB-ARBA"/>
</dbReference>
<evidence type="ECO:0000313" key="19">
    <source>
        <dbReference type="EMBL" id="KAK1345003.1"/>
    </source>
</evidence>
<evidence type="ECO:0000256" key="13">
    <source>
        <dbReference type="ARBA" id="ARBA00057266"/>
    </source>
</evidence>
<keyword evidence="3" id="KW-0964">Secreted</keyword>
<dbReference type="PROSITE" id="PS50026">
    <property type="entry name" value="EGF_3"/>
    <property type="match status" value="25"/>
</dbReference>
<evidence type="ECO:0000256" key="9">
    <source>
        <dbReference type="ARBA" id="ARBA00023157"/>
    </source>
</evidence>
<dbReference type="InterPro" id="IPR036773">
    <property type="entry name" value="TB_dom_sf"/>
</dbReference>
<dbReference type="Gene3D" id="3.90.290.10">
    <property type="entry name" value="TGF-beta binding (TB) domain"/>
    <property type="match status" value="7"/>
</dbReference>
<evidence type="ECO:0000256" key="8">
    <source>
        <dbReference type="ARBA" id="ARBA00022837"/>
    </source>
</evidence>
<dbReference type="FunFam" id="2.10.25.10:FF:000133">
    <property type="entry name" value="Fibrillin 3"/>
    <property type="match status" value="1"/>
</dbReference>
<evidence type="ECO:0000256" key="2">
    <source>
        <dbReference type="ARBA" id="ARBA00008972"/>
    </source>
</evidence>
<dbReference type="SMART" id="SM00179">
    <property type="entry name" value="EGF_CA"/>
    <property type="match status" value="28"/>
</dbReference>
<dbReference type="InterPro" id="IPR018097">
    <property type="entry name" value="EGF_Ca-bd_CS"/>
</dbReference>
<dbReference type="FunFam" id="2.10.25.10:FF:000023">
    <property type="entry name" value="Fibrillin 2"/>
    <property type="match status" value="2"/>
</dbReference>
<keyword evidence="6" id="KW-0732">Signal</keyword>
<evidence type="ECO:0000256" key="14">
    <source>
        <dbReference type="ARBA" id="ARBA00064241"/>
    </source>
</evidence>
<feature type="domain" description="EGF-like" evidence="17">
    <location>
        <begin position="1225"/>
        <end position="1264"/>
    </location>
</feature>
<dbReference type="GO" id="GO:0009887">
    <property type="term" value="P:animal organ morphogenesis"/>
    <property type="evidence" value="ECO:0007669"/>
    <property type="project" value="UniProtKB-ARBA"/>
</dbReference>
<feature type="domain" description="EGF-like" evidence="17">
    <location>
        <begin position="153"/>
        <end position="193"/>
    </location>
</feature>